<dbReference type="Proteomes" id="UP000000763">
    <property type="component" value="Chromosome 2"/>
</dbReference>
<reference evidence="3" key="2">
    <citation type="journal article" date="2008" name="Nucleic Acids Res.">
        <title>The rice annotation project database (RAP-DB): 2008 update.</title>
        <authorList>
            <consortium name="The rice annotation project (RAP)"/>
        </authorList>
    </citation>
    <scope>GENOME REANNOTATION</scope>
    <source>
        <strain evidence="3">cv. Nipponbare</strain>
    </source>
</reference>
<name>Q6EQW1_ORYSJ</name>
<feature type="region of interest" description="Disordered" evidence="1">
    <location>
        <begin position="1"/>
        <end position="29"/>
    </location>
</feature>
<evidence type="ECO:0000256" key="1">
    <source>
        <dbReference type="SAM" id="MobiDB-lite"/>
    </source>
</evidence>
<evidence type="ECO:0000313" key="3">
    <source>
        <dbReference type="Proteomes" id="UP000000763"/>
    </source>
</evidence>
<sequence>MASRNNNYYHQGPNVLWEGSAPRGGATTKWRRVPEHPLPYPTFAPVRATAATVVEDDVFASGKVVITKDDIHAMVQELTQMEDDQCAAATESNHSNLNNAAADFVPHSNRDALDFFLSNSGFVPYNPAELDCRGCTVLREIQHRNGFIATRSLRLHAFMNKDRLQ</sequence>
<evidence type="ECO:0000313" key="2">
    <source>
        <dbReference type="EMBL" id="BAD28959.1"/>
    </source>
</evidence>
<organism evidence="2 3">
    <name type="scientific">Oryza sativa subsp. japonica</name>
    <name type="common">Rice</name>
    <dbReference type="NCBI Taxonomy" id="39947"/>
    <lineage>
        <taxon>Eukaryota</taxon>
        <taxon>Viridiplantae</taxon>
        <taxon>Streptophyta</taxon>
        <taxon>Embryophyta</taxon>
        <taxon>Tracheophyta</taxon>
        <taxon>Spermatophyta</taxon>
        <taxon>Magnoliopsida</taxon>
        <taxon>Liliopsida</taxon>
        <taxon>Poales</taxon>
        <taxon>Poaceae</taxon>
        <taxon>BOP clade</taxon>
        <taxon>Oryzoideae</taxon>
        <taxon>Oryzeae</taxon>
        <taxon>Oryzinae</taxon>
        <taxon>Oryza</taxon>
        <taxon>Oryza sativa</taxon>
    </lineage>
</organism>
<protein>
    <submittedName>
        <fullName evidence="2">Uncharacterized protein</fullName>
    </submittedName>
</protein>
<dbReference type="AlphaFoldDB" id="Q6EQW1"/>
<reference evidence="3" key="1">
    <citation type="journal article" date="2005" name="Nature">
        <title>The map-based sequence of the rice genome.</title>
        <authorList>
            <consortium name="International rice genome sequencing project (IRGSP)"/>
            <person name="Matsumoto T."/>
            <person name="Wu J."/>
            <person name="Kanamori H."/>
            <person name="Katayose Y."/>
            <person name="Fujisawa M."/>
            <person name="Namiki N."/>
            <person name="Mizuno H."/>
            <person name="Yamamoto K."/>
            <person name="Antonio B.A."/>
            <person name="Baba T."/>
            <person name="Sakata K."/>
            <person name="Nagamura Y."/>
            <person name="Aoki H."/>
            <person name="Arikawa K."/>
            <person name="Arita K."/>
            <person name="Bito T."/>
            <person name="Chiden Y."/>
            <person name="Fujitsuka N."/>
            <person name="Fukunaka R."/>
            <person name="Hamada M."/>
            <person name="Harada C."/>
            <person name="Hayashi A."/>
            <person name="Hijishita S."/>
            <person name="Honda M."/>
            <person name="Hosokawa S."/>
            <person name="Ichikawa Y."/>
            <person name="Idonuma A."/>
            <person name="Iijima M."/>
            <person name="Ikeda M."/>
            <person name="Ikeno M."/>
            <person name="Ito K."/>
            <person name="Ito S."/>
            <person name="Ito T."/>
            <person name="Ito Y."/>
            <person name="Ito Y."/>
            <person name="Iwabuchi A."/>
            <person name="Kamiya K."/>
            <person name="Karasawa W."/>
            <person name="Kurita K."/>
            <person name="Katagiri S."/>
            <person name="Kikuta A."/>
            <person name="Kobayashi H."/>
            <person name="Kobayashi N."/>
            <person name="Machita K."/>
            <person name="Maehara T."/>
            <person name="Masukawa M."/>
            <person name="Mizubayashi T."/>
            <person name="Mukai Y."/>
            <person name="Nagasaki H."/>
            <person name="Nagata Y."/>
            <person name="Naito S."/>
            <person name="Nakashima M."/>
            <person name="Nakama Y."/>
            <person name="Nakamichi Y."/>
            <person name="Nakamura M."/>
            <person name="Meguro A."/>
            <person name="Negishi M."/>
            <person name="Ohta I."/>
            <person name="Ohta T."/>
            <person name="Okamoto M."/>
            <person name="Ono N."/>
            <person name="Saji S."/>
            <person name="Sakaguchi M."/>
            <person name="Sakai K."/>
            <person name="Shibata M."/>
            <person name="Shimokawa T."/>
            <person name="Song J."/>
            <person name="Takazaki Y."/>
            <person name="Terasawa K."/>
            <person name="Tsugane M."/>
            <person name="Tsuji K."/>
            <person name="Ueda S."/>
            <person name="Waki K."/>
            <person name="Yamagata H."/>
            <person name="Yamamoto M."/>
            <person name="Yamamoto S."/>
            <person name="Yamane H."/>
            <person name="Yoshiki S."/>
            <person name="Yoshihara R."/>
            <person name="Yukawa K."/>
            <person name="Zhong H."/>
            <person name="Yano M."/>
            <person name="Yuan Q."/>
            <person name="Ouyang S."/>
            <person name="Liu J."/>
            <person name="Jones K.M."/>
            <person name="Gansberger K."/>
            <person name="Moffat K."/>
            <person name="Hill J."/>
            <person name="Bera J."/>
            <person name="Fadrosh D."/>
            <person name="Jin S."/>
            <person name="Johri S."/>
            <person name="Kim M."/>
            <person name="Overton L."/>
            <person name="Reardon M."/>
            <person name="Tsitrin T."/>
            <person name="Vuong H."/>
            <person name="Weaver B."/>
            <person name="Ciecko A."/>
            <person name="Tallon L."/>
            <person name="Jackson J."/>
            <person name="Pai G."/>
            <person name="Aken S.V."/>
            <person name="Utterback T."/>
            <person name="Reidmuller S."/>
            <person name="Feldblyum T."/>
            <person name="Hsiao J."/>
            <person name="Zismann V."/>
            <person name="Iobst S."/>
            <person name="de Vazeille A.R."/>
            <person name="Buell C.R."/>
            <person name="Ying K."/>
            <person name="Li Y."/>
            <person name="Lu T."/>
            <person name="Huang Y."/>
            <person name="Zhao Q."/>
            <person name="Feng Q."/>
            <person name="Zhang L."/>
            <person name="Zhu J."/>
            <person name="Weng Q."/>
            <person name="Mu J."/>
            <person name="Lu Y."/>
            <person name="Fan D."/>
            <person name="Liu Y."/>
            <person name="Guan J."/>
            <person name="Zhang Y."/>
            <person name="Yu S."/>
            <person name="Liu X."/>
            <person name="Zhang Y."/>
            <person name="Hong G."/>
            <person name="Han B."/>
            <person name="Choisne N."/>
            <person name="Demange N."/>
            <person name="Orjeda G."/>
            <person name="Samain S."/>
            <person name="Cattolico L."/>
            <person name="Pelletier E."/>
            <person name="Couloux A."/>
            <person name="Segurens B."/>
            <person name="Wincker P."/>
            <person name="D'Hont A."/>
            <person name="Scarpelli C."/>
            <person name="Weissenbach J."/>
            <person name="Salanoubat M."/>
            <person name="Quetier F."/>
            <person name="Yu Y."/>
            <person name="Kim H.R."/>
            <person name="Rambo T."/>
            <person name="Currie J."/>
            <person name="Collura K."/>
            <person name="Luo M."/>
            <person name="Yang T."/>
            <person name="Ammiraju J.S.S."/>
            <person name="Engler F."/>
            <person name="Soderlund C."/>
            <person name="Wing R.A."/>
            <person name="Palmer L.E."/>
            <person name="de la Bastide M."/>
            <person name="Spiegel L."/>
            <person name="Nascimento L."/>
            <person name="Zutavern T."/>
            <person name="O'Shaughnessy A."/>
            <person name="Dike S."/>
            <person name="Dedhia N."/>
            <person name="Preston R."/>
            <person name="Balija V."/>
            <person name="McCombie W.R."/>
            <person name="Chow T."/>
            <person name="Chen H."/>
            <person name="Chung M."/>
            <person name="Chen C."/>
            <person name="Shaw J."/>
            <person name="Wu H."/>
            <person name="Hsiao K."/>
            <person name="Chao Y."/>
            <person name="Chu M."/>
            <person name="Cheng C."/>
            <person name="Hour A."/>
            <person name="Lee P."/>
            <person name="Lin S."/>
            <person name="Lin Y."/>
            <person name="Liou J."/>
            <person name="Liu S."/>
            <person name="Hsing Y."/>
            <person name="Raghuvanshi S."/>
            <person name="Mohanty A."/>
            <person name="Bharti A.K."/>
            <person name="Gaur A."/>
            <person name="Gupta V."/>
            <person name="Kumar D."/>
            <person name="Ravi V."/>
            <person name="Vij S."/>
            <person name="Kapur A."/>
            <person name="Khurana P."/>
            <person name="Khurana P."/>
            <person name="Khurana J.P."/>
            <person name="Tyagi A.K."/>
            <person name="Gaikwad K."/>
            <person name="Singh A."/>
            <person name="Dalal V."/>
            <person name="Srivastava S."/>
            <person name="Dixit A."/>
            <person name="Pal A.K."/>
            <person name="Ghazi I.A."/>
            <person name="Yadav M."/>
            <person name="Pandit A."/>
            <person name="Bhargava A."/>
            <person name="Sureshbabu K."/>
            <person name="Batra K."/>
            <person name="Sharma T.R."/>
            <person name="Mohapatra T."/>
            <person name="Singh N.K."/>
            <person name="Messing J."/>
            <person name="Nelson A.B."/>
            <person name="Fuks G."/>
            <person name="Kavchok S."/>
            <person name="Keizer G."/>
            <person name="Linton E."/>
            <person name="Llaca V."/>
            <person name="Song R."/>
            <person name="Tanyolac B."/>
            <person name="Young S."/>
            <person name="Ho-Il K."/>
            <person name="Hahn J.H."/>
            <person name="Sangsakoo G."/>
            <person name="Vanavichit A."/>
            <person name="de Mattos Luiz.A.T."/>
            <person name="Zimmer P.D."/>
            <person name="Malone G."/>
            <person name="Dellagostin O."/>
            <person name="de Oliveira A.C."/>
            <person name="Bevan M."/>
            <person name="Bancroft I."/>
            <person name="Minx P."/>
            <person name="Cordum H."/>
            <person name="Wilson R."/>
            <person name="Cheng Z."/>
            <person name="Jin W."/>
            <person name="Jiang J."/>
            <person name="Leong S.A."/>
            <person name="Iwama H."/>
            <person name="Gojobori T."/>
            <person name="Itoh T."/>
            <person name="Niimura Y."/>
            <person name="Fujii Y."/>
            <person name="Habara T."/>
            <person name="Sakai H."/>
            <person name="Sato Y."/>
            <person name="Wilson G."/>
            <person name="Kumar K."/>
            <person name="McCouch S."/>
            <person name="Juretic N."/>
            <person name="Hoen D."/>
            <person name="Wright S."/>
            <person name="Bruskiewich R."/>
            <person name="Bureau T."/>
            <person name="Miyao A."/>
            <person name="Hirochika H."/>
            <person name="Nishikawa T."/>
            <person name="Kadowaki K."/>
            <person name="Sugiura M."/>
            <person name="Burr B."/>
            <person name="Sasaki T."/>
        </authorList>
    </citation>
    <scope>NUCLEOTIDE SEQUENCE [LARGE SCALE GENOMIC DNA]</scope>
    <source>
        <strain evidence="3">cv. Nipponbare</strain>
    </source>
</reference>
<dbReference type="EMBL" id="AP005651">
    <property type="protein sequence ID" value="BAD28959.1"/>
    <property type="molecule type" value="Genomic_DNA"/>
</dbReference>
<accession>Q6EQW1</accession>
<gene>
    <name evidence="2" type="primary">OSJNBa0086N11.27</name>
</gene>
<proteinExistence type="predicted"/>